<evidence type="ECO:0000313" key="2">
    <source>
        <dbReference type="Proteomes" id="UP000076935"/>
    </source>
</evidence>
<proteinExistence type="predicted"/>
<dbReference type="AlphaFoldDB" id="A0A177L3W9"/>
<dbReference type="Proteomes" id="UP000076935">
    <property type="component" value="Unassembled WGS sequence"/>
</dbReference>
<protein>
    <submittedName>
        <fullName evidence="1">Uncharacterized protein</fullName>
    </submittedName>
</protein>
<keyword evidence="2" id="KW-1185">Reference proteome</keyword>
<reference evidence="1 2" key="1">
    <citation type="submission" date="2016-01" db="EMBL/GenBank/DDBJ databases">
        <title>Investigation of taxonomic status of Bacillus aminovorans.</title>
        <authorList>
            <person name="Verma A."/>
            <person name="Pal Y."/>
            <person name="Krishnamurthi S."/>
        </authorList>
    </citation>
    <scope>NUCLEOTIDE SEQUENCE [LARGE SCALE GENOMIC DNA]</scope>
    <source>
        <strain evidence="1 2">DSM 1314</strain>
    </source>
</reference>
<evidence type="ECO:0000313" key="1">
    <source>
        <dbReference type="EMBL" id="OAH60106.1"/>
    </source>
</evidence>
<dbReference type="RefSeq" id="WP_063966378.1">
    <property type="nucleotide sequence ID" value="NZ_JBCNAN010000022.1"/>
</dbReference>
<organism evidence="1 2">
    <name type="scientific">Domibacillus aminovorans</name>
    <dbReference type="NCBI Taxonomy" id="29332"/>
    <lineage>
        <taxon>Bacteria</taxon>
        <taxon>Bacillati</taxon>
        <taxon>Bacillota</taxon>
        <taxon>Bacilli</taxon>
        <taxon>Bacillales</taxon>
        <taxon>Bacillaceae</taxon>
        <taxon>Domibacillus</taxon>
    </lineage>
</organism>
<accession>A0A177L3W9</accession>
<sequence>MDDFIYDKEILLKRMAIPKKLAELSYLDQDAAVHYMRIWGEKKMPITTLFDELNTTLAEKAS</sequence>
<comment type="caution">
    <text evidence="1">The sequence shown here is derived from an EMBL/GenBank/DDBJ whole genome shotgun (WGS) entry which is preliminary data.</text>
</comment>
<name>A0A177L3W9_9BACI</name>
<gene>
    <name evidence="1" type="ORF">AWH49_18045</name>
</gene>
<dbReference type="EMBL" id="LQWY01000053">
    <property type="protein sequence ID" value="OAH60106.1"/>
    <property type="molecule type" value="Genomic_DNA"/>
</dbReference>